<evidence type="ECO:0000313" key="7">
    <source>
        <dbReference type="EMBL" id="MFC3700409.1"/>
    </source>
</evidence>
<dbReference type="InterPro" id="IPR042099">
    <property type="entry name" value="ANL_N_sf"/>
</dbReference>
<organism evidence="7 8">
    <name type="scientific">Reinekea marina</name>
    <dbReference type="NCBI Taxonomy" id="1310421"/>
    <lineage>
        <taxon>Bacteria</taxon>
        <taxon>Pseudomonadati</taxon>
        <taxon>Pseudomonadota</taxon>
        <taxon>Gammaproteobacteria</taxon>
        <taxon>Oceanospirillales</taxon>
        <taxon>Saccharospirillaceae</taxon>
        <taxon>Reinekea</taxon>
    </lineage>
</organism>
<dbReference type="NCBIfam" id="NF004837">
    <property type="entry name" value="PRK06187.1"/>
    <property type="match status" value="1"/>
</dbReference>
<name>A0ABV7WNJ0_9GAMM</name>
<reference evidence="8" key="1">
    <citation type="journal article" date="2019" name="Int. J. Syst. Evol. Microbiol.">
        <title>The Global Catalogue of Microorganisms (GCM) 10K type strain sequencing project: providing services to taxonomists for standard genome sequencing and annotation.</title>
        <authorList>
            <consortium name="The Broad Institute Genomics Platform"/>
            <consortium name="The Broad Institute Genome Sequencing Center for Infectious Disease"/>
            <person name="Wu L."/>
            <person name="Ma J."/>
        </authorList>
    </citation>
    <scope>NUCLEOTIDE SEQUENCE [LARGE SCALE GENOMIC DNA]</scope>
    <source>
        <strain evidence="8">CECT 8288</strain>
    </source>
</reference>
<evidence type="ECO:0000256" key="2">
    <source>
        <dbReference type="ARBA" id="ARBA00022598"/>
    </source>
</evidence>
<dbReference type="InterPro" id="IPR025110">
    <property type="entry name" value="AMP-bd_C"/>
</dbReference>
<dbReference type="Proteomes" id="UP001595710">
    <property type="component" value="Unassembled WGS sequence"/>
</dbReference>
<evidence type="ECO:0000259" key="5">
    <source>
        <dbReference type="Pfam" id="PF00501"/>
    </source>
</evidence>
<dbReference type="PANTHER" id="PTHR43859:SF4">
    <property type="entry name" value="BUTANOATE--COA LIGASE AAE1-RELATED"/>
    <property type="match status" value="1"/>
</dbReference>
<dbReference type="GO" id="GO:0016874">
    <property type="term" value="F:ligase activity"/>
    <property type="evidence" value="ECO:0007669"/>
    <property type="project" value="UniProtKB-KW"/>
</dbReference>
<feature type="domain" description="AMP-binding enzyme C-terminal" evidence="6">
    <location>
        <begin position="448"/>
        <end position="523"/>
    </location>
</feature>
<keyword evidence="3" id="KW-0276">Fatty acid metabolism</keyword>
<dbReference type="RefSeq" id="WP_290281732.1">
    <property type="nucleotide sequence ID" value="NZ_JAUFQI010000001.1"/>
</dbReference>
<keyword evidence="8" id="KW-1185">Reference proteome</keyword>
<dbReference type="InterPro" id="IPR000873">
    <property type="entry name" value="AMP-dep_synth/lig_dom"/>
</dbReference>
<dbReference type="Pfam" id="PF00501">
    <property type="entry name" value="AMP-binding"/>
    <property type="match status" value="1"/>
</dbReference>
<evidence type="ECO:0000313" key="8">
    <source>
        <dbReference type="Proteomes" id="UP001595710"/>
    </source>
</evidence>
<dbReference type="CDD" id="cd12119">
    <property type="entry name" value="ttLC_FACS_AlkK_like"/>
    <property type="match status" value="1"/>
</dbReference>
<dbReference type="Gene3D" id="3.30.300.30">
    <property type="match status" value="1"/>
</dbReference>
<feature type="domain" description="AMP-dependent synthetase/ligase" evidence="5">
    <location>
        <begin position="18"/>
        <end position="400"/>
    </location>
</feature>
<dbReference type="EMBL" id="JBHRYN010000005">
    <property type="protein sequence ID" value="MFC3700409.1"/>
    <property type="molecule type" value="Genomic_DNA"/>
</dbReference>
<dbReference type="PANTHER" id="PTHR43859">
    <property type="entry name" value="ACYL-ACTIVATING ENZYME"/>
    <property type="match status" value="1"/>
</dbReference>
<keyword evidence="4" id="KW-0443">Lipid metabolism</keyword>
<protein>
    <submittedName>
        <fullName evidence="7">Long-chain fatty acid--CoA ligase</fullName>
    </submittedName>
</protein>
<dbReference type="Gene3D" id="3.40.50.12780">
    <property type="entry name" value="N-terminal domain of ligase-like"/>
    <property type="match status" value="1"/>
</dbReference>
<keyword evidence="2 7" id="KW-0436">Ligase</keyword>
<comment type="similarity">
    <text evidence="1">Belongs to the ATP-dependent AMP-binding enzyme family.</text>
</comment>
<evidence type="ECO:0000256" key="1">
    <source>
        <dbReference type="ARBA" id="ARBA00006432"/>
    </source>
</evidence>
<dbReference type="Pfam" id="PF13193">
    <property type="entry name" value="AMP-binding_C"/>
    <property type="match status" value="1"/>
</dbReference>
<dbReference type="SUPFAM" id="SSF56801">
    <property type="entry name" value="Acetyl-CoA synthetase-like"/>
    <property type="match status" value="1"/>
</dbReference>
<dbReference type="InterPro" id="IPR045851">
    <property type="entry name" value="AMP-bd_C_sf"/>
</dbReference>
<accession>A0ABV7WNJ0</accession>
<proteinExistence type="inferred from homology"/>
<dbReference type="PROSITE" id="PS00455">
    <property type="entry name" value="AMP_BINDING"/>
    <property type="match status" value="1"/>
</dbReference>
<evidence type="ECO:0000256" key="3">
    <source>
        <dbReference type="ARBA" id="ARBA00022832"/>
    </source>
</evidence>
<comment type="caution">
    <text evidence="7">The sequence shown here is derived from an EMBL/GenBank/DDBJ whole genome shotgun (WGS) entry which is preliminary data.</text>
</comment>
<evidence type="ECO:0000256" key="4">
    <source>
        <dbReference type="ARBA" id="ARBA00023098"/>
    </source>
</evidence>
<evidence type="ECO:0000259" key="6">
    <source>
        <dbReference type="Pfam" id="PF13193"/>
    </source>
</evidence>
<sequence length="542" mass="60408">MANHMMDFPLNTIDILKSAALRYPEKEVVSALPDGSMHRYTYADSYKRAAQVANCLKSLSVKKGDHVATLAVNHYRHFELYYGISGMGGVVHTLNARLFVEQLEYIINHAEDSYLFIDPEFLPQIEALAGKIPTVRGVIILCDEDKMPESSVFKLQNYETLIKAQSETYEWPRLDSKHPCGLCYTSGTTGNPKGVMYEQGSTVLHAMMGGGSHFLNFDEWTVAMPIVPMYHVVAWGIPFSAPLYGAKLVLPGCALSGENIHRLIEEEQVNKSYAVPTVWLTLHNYLQATGKTIESLKLVGVGGAASPKALVKTFAEKYDVYWMGIWGMTETSPLATGAILTPEMSDLSAEECYELQSSAGKPIFGVEIEIFDANGNPLPHDGVTRGDLRVRGPWVLSSYYKSEGSNSFVDGWFETGDVAVINPEGYLRVVDRSKDVIKSGGEWISSVELENAALNYPAVNEACVIGAAHEKWDERPIMLVTLREGEDYNEDDLKRVLTEKVAKWWLPDAIIVVDELPHTGTGKLKKVDIRNEYRQYLLENYN</sequence>
<dbReference type="InterPro" id="IPR020845">
    <property type="entry name" value="AMP-binding_CS"/>
</dbReference>
<gene>
    <name evidence="7" type="ORF">ACFOND_02065</name>
</gene>